<evidence type="ECO:0000313" key="3">
    <source>
        <dbReference type="Proteomes" id="UP001458946"/>
    </source>
</evidence>
<dbReference type="RefSeq" id="WP_353542866.1">
    <property type="nucleotide sequence ID" value="NZ_BAABRN010000032.1"/>
</dbReference>
<keyword evidence="1" id="KW-1133">Transmembrane helix</keyword>
<dbReference type="Proteomes" id="UP001458946">
    <property type="component" value="Unassembled WGS sequence"/>
</dbReference>
<organism evidence="2 3">
    <name type="scientific">Deinococcus xinjiangensis</name>
    <dbReference type="NCBI Taxonomy" id="457454"/>
    <lineage>
        <taxon>Bacteria</taxon>
        <taxon>Thermotogati</taxon>
        <taxon>Deinococcota</taxon>
        <taxon>Deinococci</taxon>
        <taxon>Deinococcales</taxon>
        <taxon>Deinococcaceae</taxon>
        <taxon>Deinococcus</taxon>
    </lineage>
</organism>
<protein>
    <submittedName>
        <fullName evidence="2">Uncharacterized protein</fullName>
    </submittedName>
</protein>
<evidence type="ECO:0000256" key="1">
    <source>
        <dbReference type="SAM" id="Phobius"/>
    </source>
</evidence>
<keyword evidence="3" id="KW-1185">Reference proteome</keyword>
<dbReference type="EMBL" id="BAABRN010000032">
    <property type="protein sequence ID" value="GAA5502894.1"/>
    <property type="molecule type" value="Genomic_DNA"/>
</dbReference>
<name>A0ABP9VCB8_9DEIO</name>
<feature type="transmembrane region" description="Helical" evidence="1">
    <location>
        <begin position="56"/>
        <end position="73"/>
    </location>
</feature>
<gene>
    <name evidence="2" type="ORF">Dxin01_02641</name>
</gene>
<feature type="transmembrane region" description="Helical" evidence="1">
    <location>
        <begin position="6"/>
        <end position="24"/>
    </location>
</feature>
<keyword evidence="1" id="KW-0472">Membrane</keyword>
<feature type="transmembrane region" description="Helical" evidence="1">
    <location>
        <begin position="33"/>
        <end position="50"/>
    </location>
</feature>
<sequence length="88" mass="9686">MNQDALSALALPLLFAMVAGIYGFRRFPERREALLLNLVLFQVLGAFAVHSQPSEALLGLLSLYAVVVCSLLVRHLQTPQPEPVRVKS</sequence>
<evidence type="ECO:0000313" key="2">
    <source>
        <dbReference type="EMBL" id="GAA5502894.1"/>
    </source>
</evidence>
<keyword evidence="1" id="KW-0812">Transmembrane</keyword>
<comment type="caution">
    <text evidence="2">The sequence shown here is derived from an EMBL/GenBank/DDBJ whole genome shotgun (WGS) entry which is preliminary data.</text>
</comment>
<reference evidence="2 3" key="1">
    <citation type="submission" date="2024-02" db="EMBL/GenBank/DDBJ databases">
        <title>Deinococcus xinjiangensis NBRC 107630.</title>
        <authorList>
            <person name="Ichikawa N."/>
            <person name="Katano-Makiyama Y."/>
            <person name="Hidaka K."/>
        </authorList>
    </citation>
    <scope>NUCLEOTIDE SEQUENCE [LARGE SCALE GENOMIC DNA]</scope>
    <source>
        <strain evidence="2 3">NBRC 107630</strain>
    </source>
</reference>
<accession>A0ABP9VCB8</accession>
<proteinExistence type="predicted"/>